<protein>
    <submittedName>
        <fullName evidence="2">Uncharacterized protein</fullName>
    </submittedName>
</protein>
<dbReference type="Proteomes" id="UP000060016">
    <property type="component" value="Chromosome"/>
</dbReference>
<feature type="transmembrane region" description="Helical" evidence="1">
    <location>
        <begin position="103"/>
        <end position="120"/>
    </location>
</feature>
<feature type="transmembrane region" description="Helical" evidence="1">
    <location>
        <begin position="126"/>
        <end position="147"/>
    </location>
</feature>
<sequence>MESLETARDAQDAREALRAAEDVESRATETTTSRPWAYIIPTGVVIGLAFGAALMEQVLITFLLIAATIILVWVTETRRKRTVRISYKQDIRPDEDTWNSKTFLTYMVSYTIIYVGFQFLPLGNLAVAAAAGILIALVFIVAAGLTWGRVPK</sequence>
<reference evidence="2 3" key="1">
    <citation type="submission" date="2015-08" db="EMBL/GenBank/DDBJ databases">
        <authorList>
            <person name="Babu N.S."/>
            <person name="Beckwith C.J."/>
            <person name="Beseler K.G."/>
            <person name="Brison A."/>
            <person name="Carone J.V."/>
            <person name="Caskin T.P."/>
            <person name="Diamond M."/>
            <person name="Durham M.E."/>
            <person name="Foxe J.M."/>
            <person name="Go M."/>
            <person name="Henderson B.A."/>
            <person name="Jones I.B."/>
            <person name="McGettigan J.A."/>
            <person name="Micheletti S.J."/>
            <person name="Nasrallah M.E."/>
            <person name="Ortiz D."/>
            <person name="Piller C.R."/>
            <person name="Privatt S.R."/>
            <person name="Schneider S.L."/>
            <person name="Sharp S."/>
            <person name="Smith T.C."/>
            <person name="Stanton J.D."/>
            <person name="Ullery H.E."/>
            <person name="Wilson R.J."/>
            <person name="Serrano M.G."/>
            <person name="Buck G."/>
            <person name="Lee V."/>
            <person name="Wang Y."/>
            <person name="Carvalho R."/>
            <person name="Voegtly L."/>
            <person name="Shi R."/>
            <person name="Duckworth R."/>
            <person name="Johnson A."/>
            <person name="Loviza R."/>
            <person name="Walstead R."/>
            <person name="Shah Z."/>
            <person name="Kiflezghi M."/>
            <person name="Wade K."/>
            <person name="Ball S.L."/>
            <person name="Bradley K.W."/>
            <person name="Asai D.J."/>
            <person name="Bowman C.A."/>
            <person name="Russell D.A."/>
            <person name="Pope W.H."/>
            <person name="Jacobs-Sera D."/>
            <person name="Hendrix R.W."/>
            <person name="Hatfull G.F."/>
        </authorList>
    </citation>
    <scope>NUCLEOTIDE SEQUENCE [LARGE SCALE GENOMIC DNA]</scope>
    <source>
        <strain evidence="2 3">PUDD_83A45</strain>
    </source>
</reference>
<dbReference type="AlphaFoldDB" id="A0A0K1R8W7"/>
<name>A0A0K1R8W7_9CORY</name>
<proteinExistence type="predicted"/>
<evidence type="ECO:0000313" key="3">
    <source>
        <dbReference type="Proteomes" id="UP000060016"/>
    </source>
</evidence>
<feature type="transmembrane region" description="Helical" evidence="1">
    <location>
        <begin position="58"/>
        <end position="75"/>
    </location>
</feature>
<keyword evidence="1" id="KW-1133">Transmembrane helix</keyword>
<accession>A0A0K1R8W7</accession>
<dbReference type="RefSeq" id="WP_052203240.1">
    <property type="nucleotide sequence ID" value="NZ_CALUAC010000027.1"/>
</dbReference>
<feature type="transmembrane region" description="Helical" evidence="1">
    <location>
        <begin position="35"/>
        <end position="52"/>
    </location>
</feature>
<organism evidence="2 3">
    <name type="scientific">Corynebacterium riegelii</name>
    <dbReference type="NCBI Taxonomy" id="156976"/>
    <lineage>
        <taxon>Bacteria</taxon>
        <taxon>Bacillati</taxon>
        <taxon>Actinomycetota</taxon>
        <taxon>Actinomycetes</taxon>
        <taxon>Mycobacteriales</taxon>
        <taxon>Corynebacteriaceae</taxon>
        <taxon>Corynebacterium</taxon>
    </lineage>
</organism>
<dbReference type="STRING" id="156976.AK829_00265"/>
<keyword evidence="3" id="KW-1185">Reference proteome</keyword>
<dbReference type="PATRIC" id="fig|156976.3.peg.48"/>
<keyword evidence="1" id="KW-0472">Membrane</keyword>
<evidence type="ECO:0000256" key="1">
    <source>
        <dbReference type="SAM" id="Phobius"/>
    </source>
</evidence>
<gene>
    <name evidence="2" type="ORF">AK829_00265</name>
</gene>
<evidence type="ECO:0000313" key="2">
    <source>
        <dbReference type="EMBL" id="AKV57867.1"/>
    </source>
</evidence>
<dbReference type="KEGG" id="crie:AK829_00265"/>
<keyword evidence="1" id="KW-0812">Transmembrane</keyword>
<dbReference type="EMBL" id="CP012342">
    <property type="protein sequence ID" value="AKV57867.1"/>
    <property type="molecule type" value="Genomic_DNA"/>
</dbReference>